<dbReference type="Proteomes" id="UP000606786">
    <property type="component" value="Unassembled WGS sequence"/>
</dbReference>
<evidence type="ECO:0000256" key="1">
    <source>
        <dbReference type="SAM" id="MobiDB-lite"/>
    </source>
</evidence>
<dbReference type="Pfam" id="PF22532">
    <property type="entry name" value="WIV_dom"/>
    <property type="match status" value="1"/>
</dbReference>
<feature type="compositionally biased region" description="Polar residues" evidence="1">
    <location>
        <begin position="178"/>
        <end position="192"/>
    </location>
</feature>
<keyword evidence="4" id="KW-1185">Reference proteome</keyword>
<evidence type="ECO:0000259" key="2">
    <source>
        <dbReference type="Pfam" id="PF22532"/>
    </source>
</evidence>
<sequence length="255" mass="28179">MTGTQQRELAAKLAQHFVNDIYIFDEKNFFCDATDCTYNNTRYKYQEEKLAMLSVAAQQTMKEYNQYLPFNTNTEDVATDGIGASLQSYKKKFDIKSSISSRPSMDERINLMRKILKNYDSKTGTKPPEDPNDDIILFGVGIRRDAWCTAEGINASGAKASLAARLNDLSAEARGLCPSTSGPSSRRSYLSDNNEESDHDEADEKANLIGKGEENTVNDGEKNVAVNVQKNVADNGSQSSVTSNKNNEATVCYTS</sequence>
<dbReference type="AlphaFoldDB" id="A0A811UM74"/>
<feature type="region of interest" description="Disordered" evidence="1">
    <location>
        <begin position="175"/>
        <end position="203"/>
    </location>
</feature>
<name>A0A811UM74_CERCA</name>
<feature type="compositionally biased region" description="Polar residues" evidence="1">
    <location>
        <begin position="236"/>
        <end position="255"/>
    </location>
</feature>
<organism evidence="3 4">
    <name type="scientific">Ceratitis capitata</name>
    <name type="common">Mediterranean fruit fly</name>
    <name type="synonym">Tephritis capitata</name>
    <dbReference type="NCBI Taxonomy" id="7213"/>
    <lineage>
        <taxon>Eukaryota</taxon>
        <taxon>Metazoa</taxon>
        <taxon>Ecdysozoa</taxon>
        <taxon>Arthropoda</taxon>
        <taxon>Hexapoda</taxon>
        <taxon>Insecta</taxon>
        <taxon>Pterygota</taxon>
        <taxon>Neoptera</taxon>
        <taxon>Endopterygota</taxon>
        <taxon>Diptera</taxon>
        <taxon>Brachycera</taxon>
        <taxon>Muscomorpha</taxon>
        <taxon>Tephritoidea</taxon>
        <taxon>Tephritidae</taxon>
        <taxon>Ceratitis</taxon>
        <taxon>Ceratitis</taxon>
    </lineage>
</organism>
<proteinExistence type="predicted"/>
<feature type="domain" description="Nonstructural protein WIV" evidence="2">
    <location>
        <begin position="6"/>
        <end position="58"/>
    </location>
</feature>
<reference evidence="3" key="1">
    <citation type="submission" date="2020-11" db="EMBL/GenBank/DDBJ databases">
        <authorList>
            <person name="Whitehead M."/>
        </authorList>
    </citation>
    <scope>NUCLEOTIDE SEQUENCE</scope>
    <source>
        <strain evidence="3">EGII</strain>
    </source>
</reference>
<feature type="region of interest" description="Disordered" evidence="1">
    <location>
        <begin position="233"/>
        <end position="255"/>
    </location>
</feature>
<dbReference type="EMBL" id="CAJHJT010000012">
    <property type="protein sequence ID" value="CAD6998875.1"/>
    <property type="molecule type" value="Genomic_DNA"/>
</dbReference>
<evidence type="ECO:0000313" key="4">
    <source>
        <dbReference type="Proteomes" id="UP000606786"/>
    </source>
</evidence>
<comment type="caution">
    <text evidence="3">The sequence shown here is derived from an EMBL/GenBank/DDBJ whole genome shotgun (WGS) entry which is preliminary data.</text>
</comment>
<gene>
    <name evidence="3" type="ORF">CCAP1982_LOCUS7422</name>
</gene>
<evidence type="ECO:0000313" key="3">
    <source>
        <dbReference type="EMBL" id="CAD6998875.1"/>
    </source>
</evidence>
<dbReference type="InterPro" id="IPR054449">
    <property type="entry name" value="WIV_dom"/>
</dbReference>
<protein>
    <submittedName>
        <fullName evidence="3">(Mediterranean fruit fly) hypothetical protein</fullName>
    </submittedName>
</protein>
<accession>A0A811UM74</accession>